<evidence type="ECO:0000256" key="5">
    <source>
        <dbReference type="ARBA" id="ARBA00022481"/>
    </source>
</evidence>
<keyword evidence="9 10" id="KW-0472">Membrane</keyword>
<proteinExistence type="inferred from homology"/>
<comment type="caution">
    <text evidence="12">The sequence shown here is derived from an EMBL/GenBank/DDBJ whole genome shotgun (WGS) entry which is preliminary data.</text>
</comment>
<protein>
    <recommendedName>
        <fullName evidence="3">Type II secretion system core protein G</fullName>
    </recommendedName>
</protein>
<name>A0ABT2EQF3_9BACT</name>
<dbReference type="InterPro" id="IPR000983">
    <property type="entry name" value="Bac_GSPG_pilin"/>
</dbReference>
<dbReference type="Pfam" id="PF08334">
    <property type="entry name" value="T2SSG"/>
    <property type="match status" value="1"/>
</dbReference>
<dbReference type="NCBIfam" id="TIGR02532">
    <property type="entry name" value="IV_pilin_GFxxxE"/>
    <property type="match status" value="1"/>
</dbReference>
<keyword evidence="8 10" id="KW-1133">Transmembrane helix</keyword>
<dbReference type="Proteomes" id="UP001204798">
    <property type="component" value="Unassembled WGS sequence"/>
</dbReference>
<evidence type="ECO:0000313" key="13">
    <source>
        <dbReference type="Proteomes" id="UP001204798"/>
    </source>
</evidence>
<evidence type="ECO:0000256" key="9">
    <source>
        <dbReference type="ARBA" id="ARBA00023136"/>
    </source>
</evidence>
<comment type="similarity">
    <text evidence="2">Belongs to the GSP G family.</text>
</comment>
<evidence type="ECO:0000313" key="12">
    <source>
        <dbReference type="EMBL" id="MCS3920193.1"/>
    </source>
</evidence>
<keyword evidence="6" id="KW-0997">Cell inner membrane</keyword>
<evidence type="ECO:0000259" key="11">
    <source>
        <dbReference type="Pfam" id="PF08334"/>
    </source>
</evidence>
<evidence type="ECO:0000256" key="7">
    <source>
        <dbReference type="ARBA" id="ARBA00022692"/>
    </source>
</evidence>
<dbReference type="Gene3D" id="3.30.700.10">
    <property type="entry name" value="Glycoprotein, Type 4 Pilin"/>
    <property type="match status" value="1"/>
</dbReference>
<evidence type="ECO:0000256" key="8">
    <source>
        <dbReference type="ARBA" id="ARBA00022989"/>
    </source>
</evidence>
<comment type="subcellular location">
    <subcellularLocation>
        <location evidence="1">Cell inner membrane</location>
        <topology evidence="1">Single-pass membrane protein</topology>
    </subcellularLocation>
</comment>
<dbReference type="PANTHER" id="PTHR30093:SF44">
    <property type="entry name" value="TYPE II SECRETION SYSTEM CORE PROTEIN G"/>
    <property type="match status" value="1"/>
</dbReference>
<dbReference type="Pfam" id="PF07963">
    <property type="entry name" value="N_methyl"/>
    <property type="match status" value="1"/>
</dbReference>
<reference evidence="12 13" key="1">
    <citation type="submission" date="2022-08" db="EMBL/GenBank/DDBJ databases">
        <title>Bacterial and archaeal communities from various locations to study Microbial Dark Matter (Phase II).</title>
        <authorList>
            <person name="Stepanauskas R."/>
        </authorList>
    </citation>
    <scope>NUCLEOTIDE SEQUENCE [LARGE SCALE GENOMIC DNA]</scope>
    <source>
        <strain evidence="12 13">PD1</strain>
    </source>
</reference>
<keyword evidence="4" id="KW-1003">Cell membrane</keyword>
<dbReference type="PANTHER" id="PTHR30093">
    <property type="entry name" value="GENERAL SECRETION PATHWAY PROTEIN G"/>
    <property type="match status" value="1"/>
</dbReference>
<keyword evidence="13" id="KW-1185">Reference proteome</keyword>
<dbReference type="EMBL" id="JANUCP010000005">
    <property type="protein sequence ID" value="MCS3920193.1"/>
    <property type="molecule type" value="Genomic_DNA"/>
</dbReference>
<evidence type="ECO:0000256" key="4">
    <source>
        <dbReference type="ARBA" id="ARBA00022475"/>
    </source>
</evidence>
<dbReference type="PROSITE" id="PS00409">
    <property type="entry name" value="PROKAR_NTER_METHYL"/>
    <property type="match status" value="1"/>
</dbReference>
<evidence type="ECO:0000256" key="6">
    <source>
        <dbReference type="ARBA" id="ARBA00022519"/>
    </source>
</evidence>
<evidence type="ECO:0000256" key="2">
    <source>
        <dbReference type="ARBA" id="ARBA00009984"/>
    </source>
</evidence>
<keyword evidence="5" id="KW-0488">Methylation</keyword>
<dbReference type="RefSeq" id="WP_259098370.1">
    <property type="nucleotide sequence ID" value="NZ_CP130454.1"/>
</dbReference>
<evidence type="ECO:0000256" key="3">
    <source>
        <dbReference type="ARBA" id="ARBA00020042"/>
    </source>
</evidence>
<feature type="transmembrane region" description="Helical" evidence="10">
    <location>
        <begin position="12"/>
        <end position="35"/>
    </location>
</feature>
<dbReference type="InterPro" id="IPR013545">
    <property type="entry name" value="T2SS_protein-GspG_C"/>
</dbReference>
<sequence>MQPKRRRSRGLTLVELVVVMVILVLLASIATTVVIKRIEDGRRTKAIMDIKAIENALDHYKLDTGSYPTTEQGLEALISPPAGVTKWNGPYLKQRQVPIDPWGNPYIYESDGEDFVLFSAGKDGQPNTEDDVMSE</sequence>
<evidence type="ECO:0000256" key="10">
    <source>
        <dbReference type="SAM" id="Phobius"/>
    </source>
</evidence>
<accession>A0ABT2EQF3</accession>
<gene>
    <name evidence="12" type="ORF">M2350_002622</name>
</gene>
<dbReference type="InterPro" id="IPR010054">
    <property type="entry name" value="Type2_sec_GspG"/>
</dbReference>
<dbReference type="InterPro" id="IPR045584">
    <property type="entry name" value="Pilin-like"/>
</dbReference>
<evidence type="ECO:0000256" key="1">
    <source>
        <dbReference type="ARBA" id="ARBA00004377"/>
    </source>
</evidence>
<dbReference type="SUPFAM" id="SSF54523">
    <property type="entry name" value="Pili subunits"/>
    <property type="match status" value="1"/>
</dbReference>
<dbReference type="InterPro" id="IPR012902">
    <property type="entry name" value="N_methyl_site"/>
</dbReference>
<dbReference type="PRINTS" id="PR00813">
    <property type="entry name" value="BCTERIALGSPG"/>
</dbReference>
<feature type="domain" description="Type II secretion system protein GspG C-terminal" evidence="11">
    <location>
        <begin position="34"/>
        <end position="131"/>
    </location>
</feature>
<organism evidence="12 13">
    <name type="scientific">Candidatus Fervidibacter sacchari</name>
    <dbReference type="NCBI Taxonomy" id="1448929"/>
    <lineage>
        <taxon>Bacteria</taxon>
        <taxon>Candidatus Fervidibacterota</taxon>
        <taxon>Candidatus Fervidibacter</taxon>
    </lineage>
</organism>
<dbReference type="NCBIfam" id="TIGR01710">
    <property type="entry name" value="typeII_sec_gspG"/>
    <property type="match status" value="1"/>
</dbReference>
<keyword evidence="7 10" id="KW-0812">Transmembrane</keyword>